<organism evidence="1 2">
    <name type="scientific">Tetrahymena thermophila (strain SB210)</name>
    <dbReference type="NCBI Taxonomy" id="312017"/>
    <lineage>
        <taxon>Eukaryota</taxon>
        <taxon>Sar</taxon>
        <taxon>Alveolata</taxon>
        <taxon>Ciliophora</taxon>
        <taxon>Intramacronucleata</taxon>
        <taxon>Oligohymenophorea</taxon>
        <taxon>Hymenostomatida</taxon>
        <taxon>Tetrahymenina</taxon>
        <taxon>Tetrahymenidae</taxon>
        <taxon>Tetrahymena</taxon>
    </lineage>
</organism>
<dbReference type="Proteomes" id="UP000009168">
    <property type="component" value="Unassembled WGS sequence"/>
</dbReference>
<reference evidence="2" key="1">
    <citation type="journal article" date="2006" name="PLoS Biol.">
        <title>Macronuclear genome sequence of the ciliate Tetrahymena thermophila, a model eukaryote.</title>
        <authorList>
            <person name="Eisen J.A."/>
            <person name="Coyne R.S."/>
            <person name="Wu M."/>
            <person name="Wu D."/>
            <person name="Thiagarajan M."/>
            <person name="Wortman J.R."/>
            <person name="Badger J.H."/>
            <person name="Ren Q."/>
            <person name="Amedeo P."/>
            <person name="Jones K.M."/>
            <person name="Tallon L.J."/>
            <person name="Delcher A.L."/>
            <person name="Salzberg S.L."/>
            <person name="Silva J.C."/>
            <person name="Haas B.J."/>
            <person name="Majoros W.H."/>
            <person name="Farzad M."/>
            <person name="Carlton J.M."/>
            <person name="Smith R.K. Jr."/>
            <person name="Garg J."/>
            <person name="Pearlman R.E."/>
            <person name="Karrer K.M."/>
            <person name="Sun L."/>
            <person name="Manning G."/>
            <person name="Elde N.C."/>
            <person name="Turkewitz A.P."/>
            <person name="Asai D.J."/>
            <person name="Wilkes D.E."/>
            <person name="Wang Y."/>
            <person name="Cai H."/>
            <person name="Collins K."/>
            <person name="Stewart B.A."/>
            <person name="Lee S.R."/>
            <person name="Wilamowska K."/>
            <person name="Weinberg Z."/>
            <person name="Ruzzo W.L."/>
            <person name="Wloga D."/>
            <person name="Gaertig J."/>
            <person name="Frankel J."/>
            <person name="Tsao C.-C."/>
            <person name="Gorovsky M.A."/>
            <person name="Keeling P.J."/>
            <person name="Waller R.F."/>
            <person name="Patron N.J."/>
            <person name="Cherry J.M."/>
            <person name="Stover N.A."/>
            <person name="Krieger C.J."/>
            <person name="del Toro C."/>
            <person name="Ryder H.F."/>
            <person name="Williamson S.C."/>
            <person name="Barbeau R.A."/>
            <person name="Hamilton E.P."/>
            <person name="Orias E."/>
        </authorList>
    </citation>
    <scope>NUCLEOTIDE SEQUENCE [LARGE SCALE GENOMIC DNA]</scope>
    <source>
        <strain evidence="2">SB210</strain>
    </source>
</reference>
<dbReference type="KEGG" id="tet:TTHERM_00318660"/>
<dbReference type="AlphaFoldDB" id="I7M2S4"/>
<name>I7M2S4_TETTS</name>
<dbReference type="RefSeq" id="XP_001021448.2">
    <property type="nucleotide sequence ID" value="XM_001021448.2"/>
</dbReference>
<dbReference type="InParanoid" id="I7M2S4"/>
<gene>
    <name evidence="1" type="ORF">TTHERM_00318660</name>
</gene>
<evidence type="ECO:0000313" key="1">
    <source>
        <dbReference type="EMBL" id="EAS01203.2"/>
    </source>
</evidence>
<dbReference type="EMBL" id="GG662605">
    <property type="protein sequence ID" value="EAS01203.2"/>
    <property type="molecule type" value="Genomic_DNA"/>
</dbReference>
<protein>
    <submittedName>
        <fullName evidence="1">Uncharacterized protein</fullName>
    </submittedName>
</protein>
<evidence type="ECO:0000313" key="2">
    <source>
        <dbReference type="Proteomes" id="UP000009168"/>
    </source>
</evidence>
<accession>I7M2S4</accession>
<keyword evidence="2" id="KW-1185">Reference proteome</keyword>
<dbReference type="GeneID" id="7838329"/>
<sequence length="1126" mass="134253">MYFSIYQQNNIFIQFFKEISIQYKMEQEALFEFEQDIPVQMLLQHGQIHVRIQKLSSHEIDSLTLEKIKQIKGKKIKQIDFKCDELPKEYEFKLIEQMMRLIQAQNEIQHFEIQYCEWNNELQSFILNTSDCKASLQIKFQDDEWFQQISALNLYKQWSDITFLSNSLTIYINQVGIYLQLTKRSFINSVLTQQKLKEIASNRQQKEVNFTFQQDLEDQEILNLIDTIICFKLQRVIFYKLLTLEKQNQTYNIGYHLVLKEDISQQLVQKLFKEFKIISLYSNIKKIFDYQFLLQQQSLYSFKSIVSNKHNILSLEQIKNYFQIAINHPKLKELNLSSCLDYQKQNHLKIQSQLVESSTLQEITNILAQLNSNIAIEIFFTCKNEGMFSNEKNISSENQQMLNNLVKLSKQFQKGFHLKINENFIVKTLPSQIEICNKIDNLDLCLLNLPLIQKIKIDTSEHNLQKIFEFFQKLLEENLELYSIEVLTSKDQNSYSSFSFDSNKKQEHSVNQFQLLKYIQIQNLQQIQHLNIQDVGQGSQFYFNLKQSVLLISIDKSIKNHEFAIQFLQNLIQIRTNQFSSVNYSSQLQDHQQHTIIINKLKELSHNKLIDISIQNLFKIDVQNKTIKFHSLKQYTQLMSYLNQNLPSVQIVETLIIQKNSLRPKKNTIENLINFFLESQSKIKSVELYSLLYKFDISQVLSILQFLLKVIPKFTVYNFKQQFLLFDSDKKTIITHFFNNNECFKQAFSHFNKIHLKMNNITDKANEEILALINQNRNLKEFILHVQKFDEVDIVSKIQFRSSQFENFLVQGVNFKIFLEKKNKKLKVEANSMQVIQYFLMSNTALDQDLFTQIEKIELLDQSQSQYFGRDIFNNMYQPLSYFLIKPLQITSLRLQAWQSLDSFLELIGYVSKLNLDSLILQLNVEVENKYFIQENEQIANILQNCLFHKNIKQYKLSLIIFQKNLIACEINYNQNRFMHLFLQYFEQFQTKTQYSKQQIVDLFYQFVKGFKYTTKAIISNYYSKDRSIINLFLKKMSSDLPFLVRILVKSSQEDSYYAFINQYLKLKSYFLYLIQLLKNKKINYGLNRSEKFIDLLEYFQIQNNKSIKSQDLVWDYERILQTLKI</sequence>
<proteinExistence type="predicted"/>